<gene>
    <name evidence="1" type="ORF">A2U01_0009043</name>
</gene>
<accession>A0A392MLB7</accession>
<evidence type="ECO:0000313" key="2">
    <source>
        <dbReference type="Proteomes" id="UP000265520"/>
    </source>
</evidence>
<comment type="caution">
    <text evidence="1">The sequence shown here is derived from an EMBL/GenBank/DDBJ whole genome shotgun (WGS) entry which is preliminary data.</text>
</comment>
<dbReference type="EMBL" id="LXQA010013619">
    <property type="protein sequence ID" value="MCH88161.1"/>
    <property type="molecule type" value="Genomic_DNA"/>
</dbReference>
<sequence>MVLRLNKPGEVRVFKAWGSVGAFVVPIPTYRGVL</sequence>
<protein>
    <submittedName>
        <fullName evidence="1">Uncharacterized protein</fullName>
    </submittedName>
</protein>
<name>A0A392MLB7_9FABA</name>
<keyword evidence="2" id="KW-1185">Reference proteome</keyword>
<evidence type="ECO:0000313" key="1">
    <source>
        <dbReference type="EMBL" id="MCH88161.1"/>
    </source>
</evidence>
<dbReference type="AlphaFoldDB" id="A0A392MLB7"/>
<proteinExistence type="predicted"/>
<reference evidence="1 2" key="1">
    <citation type="journal article" date="2018" name="Front. Plant Sci.">
        <title>Red Clover (Trifolium pratense) and Zigzag Clover (T. medium) - A Picture of Genomic Similarities and Differences.</title>
        <authorList>
            <person name="Dluhosova J."/>
            <person name="Istvanek J."/>
            <person name="Nedelnik J."/>
            <person name="Repkova J."/>
        </authorList>
    </citation>
    <scope>NUCLEOTIDE SEQUENCE [LARGE SCALE GENOMIC DNA]</scope>
    <source>
        <strain evidence="2">cv. 10/8</strain>
        <tissue evidence="1">Leaf</tissue>
    </source>
</reference>
<organism evidence="1 2">
    <name type="scientific">Trifolium medium</name>
    <dbReference type="NCBI Taxonomy" id="97028"/>
    <lineage>
        <taxon>Eukaryota</taxon>
        <taxon>Viridiplantae</taxon>
        <taxon>Streptophyta</taxon>
        <taxon>Embryophyta</taxon>
        <taxon>Tracheophyta</taxon>
        <taxon>Spermatophyta</taxon>
        <taxon>Magnoliopsida</taxon>
        <taxon>eudicotyledons</taxon>
        <taxon>Gunneridae</taxon>
        <taxon>Pentapetalae</taxon>
        <taxon>rosids</taxon>
        <taxon>fabids</taxon>
        <taxon>Fabales</taxon>
        <taxon>Fabaceae</taxon>
        <taxon>Papilionoideae</taxon>
        <taxon>50 kb inversion clade</taxon>
        <taxon>NPAAA clade</taxon>
        <taxon>Hologalegina</taxon>
        <taxon>IRL clade</taxon>
        <taxon>Trifolieae</taxon>
        <taxon>Trifolium</taxon>
    </lineage>
</organism>
<dbReference type="Proteomes" id="UP000265520">
    <property type="component" value="Unassembled WGS sequence"/>
</dbReference>
<feature type="non-terminal residue" evidence="1">
    <location>
        <position position="34"/>
    </location>
</feature>